<proteinExistence type="predicted"/>
<evidence type="ECO:0000313" key="2">
    <source>
        <dbReference type="Proteomes" id="UP000263742"/>
    </source>
</evidence>
<evidence type="ECO:0000313" key="1">
    <source>
        <dbReference type="EMBL" id="AXG66486.1"/>
    </source>
</evidence>
<dbReference type="Proteomes" id="UP000263742">
    <property type="component" value="Segment"/>
</dbReference>
<dbReference type="EMBL" id="MH460460">
    <property type="protein sequence ID" value="AXG66486.1"/>
    <property type="molecule type" value="Genomic_DNA"/>
</dbReference>
<accession>A0A384ZW76</accession>
<name>A0A384ZW76_9CAUD</name>
<protein>
    <submittedName>
        <fullName evidence="1">Putative T1SS secreted agglutinin RTX</fullName>
    </submittedName>
</protein>
<reference evidence="1 2" key="1">
    <citation type="journal article" date="2018" name="Front. Microbiol.">
        <title>Jumbo Bacteriophages Are Represented Within an Increasing Diversity of Environmental Viruses Infecting the Emerging Phytopathogen, Dickeya solani.</title>
        <authorList>
            <person name="Day A.W."/>
            <person name="Ahn J."/>
            <person name="Salmond G.P.C."/>
        </authorList>
    </citation>
    <scope>NUCLEOTIDE SEQUENCE [LARGE SCALE GENOMIC DNA]</scope>
</reference>
<sequence length="350" mass="38943">MKFCSVGTVITQRELKESEAIQYLFDADTPKPSDIASVINILPNARSITFDIDSDKNLNCSPLAGVYGARLYLTYMNIKDLPLETQSTLTFPTTFSRTTLDLFKLFCLAPSLWESGSNFSTSTQGILKKGDIGYGGIKNTPYRYYVGDGSVLATQMILMPTRLTQNNLKATQPVDLSVAQNYTYSYSSYSYYGRWEYTRVYTSYLNQLKVSMDGNCKATATAISPSVVGTTNFSRTTESAPGIYLVRSSYQEYYYTAYGSSYSYRLPEYTSTNAVAKNLTALPFVASSEPDENVSLGFGISATRRKDEIRLVVRDFISDLLQSGSDLPNTVPTVTVKEVENFEFEAVLDL</sequence>
<organism evidence="1 2">
    <name type="scientific">Dickeya phage vB_DsoM_JA13</name>
    <dbReference type="NCBI Taxonomy" id="2283030"/>
    <lineage>
        <taxon>Viruses</taxon>
        <taxon>Duplodnaviria</taxon>
        <taxon>Heunggongvirae</taxon>
        <taxon>Uroviricota</taxon>
        <taxon>Caudoviricetes</taxon>
        <taxon>Salmondvirus</taxon>
        <taxon>Salmondvirus JA11</taxon>
    </lineage>
</organism>
<gene>
    <name evidence="1" type="ORF">JA13_083</name>
</gene>